<name>A0ACB8RGM9_9AGAM</name>
<evidence type="ECO:0000313" key="1">
    <source>
        <dbReference type="EMBL" id="KAI0043263.1"/>
    </source>
</evidence>
<evidence type="ECO:0000313" key="2">
    <source>
        <dbReference type="Proteomes" id="UP000814033"/>
    </source>
</evidence>
<organism evidence="1 2">
    <name type="scientific">Auriscalpium vulgare</name>
    <dbReference type="NCBI Taxonomy" id="40419"/>
    <lineage>
        <taxon>Eukaryota</taxon>
        <taxon>Fungi</taxon>
        <taxon>Dikarya</taxon>
        <taxon>Basidiomycota</taxon>
        <taxon>Agaricomycotina</taxon>
        <taxon>Agaricomycetes</taxon>
        <taxon>Russulales</taxon>
        <taxon>Auriscalpiaceae</taxon>
        <taxon>Auriscalpium</taxon>
    </lineage>
</organism>
<proteinExistence type="predicted"/>
<dbReference type="EMBL" id="MU276026">
    <property type="protein sequence ID" value="KAI0043263.1"/>
    <property type="molecule type" value="Genomic_DNA"/>
</dbReference>
<reference evidence="1" key="1">
    <citation type="submission" date="2021-02" db="EMBL/GenBank/DDBJ databases">
        <authorList>
            <consortium name="DOE Joint Genome Institute"/>
            <person name="Ahrendt S."/>
            <person name="Looney B.P."/>
            <person name="Miyauchi S."/>
            <person name="Morin E."/>
            <person name="Drula E."/>
            <person name="Courty P.E."/>
            <person name="Chicoki N."/>
            <person name="Fauchery L."/>
            <person name="Kohler A."/>
            <person name="Kuo A."/>
            <person name="Labutti K."/>
            <person name="Pangilinan J."/>
            <person name="Lipzen A."/>
            <person name="Riley R."/>
            <person name="Andreopoulos W."/>
            <person name="He G."/>
            <person name="Johnson J."/>
            <person name="Barry K.W."/>
            <person name="Grigoriev I.V."/>
            <person name="Nagy L."/>
            <person name="Hibbett D."/>
            <person name="Henrissat B."/>
            <person name="Matheny P.B."/>
            <person name="Labbe J."/>
            <person name="Martin F."/>
        </authorList>
    </citation>
    <scope>NUCLEOTIDE SEQUENCE</scope>
    <source>
        <strain evidence="1">FP105234-sp</strain>
    </source>
</reference>
<accession>A0ACB8RGM9</accession>
<gene>
    <name evidence="1" type="ORF">FA95DRAFT_1563495</name>
</gene>
<reference evidence="1" key="2">
    <citation type="journal article" date="2022" name="New Phytol.">
        <title>Evolutionary transition to the ectomycorrhizal habit in the genomes of a hyperdiverse lineage of mushroom-forming fungi.</title>
        <authorList>
            <person name="Looney B."/>
            <person name="Miyauchi S."/>
            <person name="Morin E."/>
            <person name="Drula E."/>
            <person name="Courty P.E."/>
            <person name="Kohler A."/>
            <person name="Kuo A."/>
            <person name="LaButti K."/>
            <person name="Pangilinan J."/>
            <person name="Lipzen A."/>
            <person name="Riley R."/>
            <person name="Andreopoulos W."/>
            <person name="He G."/>
            <person name="Johnson J."/>
            <person name="Nolan M."/>
            <person name="Tritt A."/>
            <person name="Barry K.W."/>
            <person name="Grigoriev I.V."/>
            <person name="Nagy L.G."/>
            <person name="Hibbett D."/>
            <person name="Henrissat B."/>
            <person name="Matheny P.B."/>
            <person name="Labbe J."/>
            <person name="Martin F.M."/>
        </authorList>
    </citation>
    <scope>NUCLEOTIDE SEQUENCE</scope>
    <source>
        <strain evidence="1">FP105234-sp</strain>
    </source>
</reference>
<protein>
    <submittedName>
        <fullName evidence="1">Uncharacterized protein</fullName>
    </submittedName>
</protein>
<comment type="caution">
    <text evidence="1">The sequence shown here is derived from an EMBL/GenBank/DDBJ whole genome shotgun (WGS) entry which is preliminary data.</text>
</comment>
<keyword evidence="2" id="KW-1185">Reference proteome</keyword>
<dbReference type="Proteomes" id="UP000814033">
    <property type="component" value="Unassembled WGS sequence"/>
</dbReference>
<sequence>MSPAVAVARKPAFPISHASVTPVYAMPPAPQFNRRAFPPLPADPLAPAHFDLVRGTAPHVLNSFPFEEVMQRYGEEFASTEVVSLHFEGWEVDALWARARATVEEGEEEMRGEKVTRQDALSAYLVTLQNRCSGELPIHTVQNLMNDRLRHPPAPSEPHLLHRHPNAAGNCTMIPNIPLHSKRNNADLTGDEKGAWFSESLYDVAEGEAAWPARADEPGSSTSAEPQASEQEITKTALTEGASPLTPYTSLPLIARAIRRGTRLARADNWVERYLRVNSARYKEGSRRGRFYMYPASGVVLVNSLMGVDRGAAVHFGFPGRAQYYTDVAWERMYRVHPANPMRRALTHVDPARPGEVQWQWQDAHGAVVVCFRAKKGVRDRMERAKAWDVEEMKAGVAW</sequence>